<evidence type="ECO:0000256" key="2">
    <source>
        <dbReference type="SAM" id="SignalP"/>
    </source>
</evidence>
<evidence type="ECO:0000256" key="1">
    <source>
        <dbReference type="SAM" id="MobiDB-lite"/>
    </source>
</evidence>
<evidence type="ECO:0000313" key="4">
    <source>
        <dbReference type="EMBL" id="VGO14310.1"/>
    </source>
</evidence>
<keyword evidence="5" id="KW-1185">Reference proteome</keyword>
<dbReference type="AlphaFoldDB" id="A0A6C2U2U8"/>
<dbReference type="InterPro" id="IPR051266">
    <property type="entry name" value="CLCR"/>
</dbReference>
<reference evidence="4 5" key="1">
    <citation type="submission" date="2019-04" db="EMBL/GenBank/DDBJ databases">
        <authorList>
            <person name="Van Vliet M D."/>
        </authorList>
    </citation>
    <scope>NUCLEOTIDE SEQUENCE [LARGE SCALE GENOMIC DNA]</scope>
    <source>
        <strain evidence="4 5">F1</strain>
    </source>
</reference>
<feature type="chain" id="PRO_5025695248" description="VWFA domain-containing protein" evidence="2">
    <location>
        <begin position="23"/>
        <end position="450"/>
    </location>
</feature>
<protein>
    <recommendedName>
        <fullName evidence="3">VWFA domain-containing protein</fullName>
    </recommendedName>
</protein>
<dbReference type="PANTHER" id="PTHR10579:SF43">
    <property type="entry name" value="ZINC FINGER (C3HC4-TYPE RING FINGER) FAMILY PROTEIN"/>
    <property type="match status" value="1"/>
</dbReference>
<dbReference type="SUPFAM" id="SSF53300">
    <property type="entry name" value="vWA-like"/>
    <property type="match status" value="1"/>
</dbReference>
<feature type="compositionally biased region" description="Polar residues" evidence="1">
    <location>
        <begin position="433"/>
        <end position="444"/>
    </location>
</feature>
<dbReference type="Gene3D" id="3.40.50.410">
    <property type="entry name" value="von Willebrand factor, type A domain"/>
    <property type="match status" value="1"/>
</dbReference>
<organism evidence="4 5">
    <name type="scientific">Pontiella desulfatans</name>
    <dbReference type="NCBI Taxonomy" id="2750659"/>
    <lineage>
        <taxon>Bacteria</taxon>
        <taxon>Pseudomonadati</taxon>
        <taxon>Kiritimatiellota</taxon>
        <taxon>Kiritimatiellia</taxon>
        <taxon>Kiritimatiellales</taxon>
        <taxon>Pontiellaceae</taxon>
        <taxon>Pontiella</taxon>
    </lineage>
</organism>
<dbReference type="InterPro" id="IPR002035">
    <property type="entry name" value="VWF_A"/>
</dbReference>
<dbReference type="RefSeq" id="WP_136079802.1">
    <property type="nucleotide sequence ID" value="NZ_CAAHFG010000001.1"/>
</dbReference>
<dbReference type="Proteomes" id="UP000366872">
    <property type="component" value="Unassembled WGS sequence"/>
</dbReference>
<name>A0A6C2U2U8_PONDE</name>
<dbReference type="EMBL" id="CAAHFG010000001">
    <property type="protein sequence ID" value="VGO14310.1"/>
    <property type="molecule type" value="Genomic_DNA"/>
</dbReference>
<feature type="signal peptide" evidence="2">
    <location>
        <begin position="1"/>
        <end position="22"/>
    </location>
</feature>
<feature type="domain" description="VWFA" evidence="3">
    <location>
        <begin position="66"/>
        <end position="245"/>
    </location>
</feature>
<dbReference type="InterPro" id="IPR036465">
    <property type="entry name" value="vWFA_dom_sf"/>
</dbReference>
<dbReference type="PROSITE" id="PS50234">
    <property type="entry name" value="VWFA"/>
    <property type="match status" value="1"/>
</dbReference>
<proteinExistence type="predicted"/>
<dbReference type="Pfam" id="PF00092">
    <property type="entry name" value="VWA"/>
    <property type="match status" value="1"/>
</dbReference>
<dbReference type="PANTHER" id="PTHR10579">
    <property type="entry name" value="CALCIUM-ACTIVATED CHLORIDE CHANNEL REGULATOR"/>
    <property type="match status" value="1"/>
</dbReference>
<accession>A0A6C2U2U8</accession>
<feature type="region of interest" description="Disordered" evidence="1">
    <location>
        <begin position="421"/>
        <end position="450"/>
    </location>
</feature>
<dbReference type="SMART" id="SM00327">
    <property type="entry name" value="VWA"/>
    <property type="match status" value="1"/>
</dbReference>
<keyword evidence="2" id="KW-0732">Signal</keyword>
<evidence type="ECO:0000313" key="5">
    <source>
        <dbReference type="Proteomes" id="UP000366872"/>
    </source>
</evidence>
<evidence type="ECO:0000259" key="3">
    <source>
        <dbReference type="PROSITE" id="PS50234"/>
    </source>
</evidence>
<gene>
    <name evidence="4" type="ORF">PDESU_02869</name>
</gene>
<sequence length="450" mass="49126">MMNALGKQLAVAGMLVAGAAQALPEVVCRVEMDRDVVFAGQRQTAVVKVTLDAPVVPRREERPPVNLGIVLDRSGSMAGDKIEKARDAAIAALRRLGAQDTFSLVTYSDRIETVVPAQSASNTAWIEQKIRAITTGGNTALFAGVGQGASEVRKNLSRDSVHRLLLLSDGKANSGPSSPEELGRLGTALRKEGISVSTIGVGTDYNEDLMTLMAQNSDGNTYFVESSADLPHIFSKELGDVLSVVASRVVIEVEFPAGIRPIRIIGRDGRVGANTVQVSLNQLYGGQEKYALIEVELPESAEGEVRKVADARCTYQDMLANRSNTTSGQAMVRFSKKPEEVEQSVNIAVGKEVMLNRAVELQAQAIIQADNRDYDQAAETMGRNSAVLMDYADRYNVPELKEEAETYQRQAEEIKLKKVLSPTQRKEMKTRNYEIQNQQQSSLPQKEKKD</sequence>